<proteinExistence type="predicted"/>
<dbReference type="InParanoid" id="A0A286UJQ4"/>
<organism evidence="1 2">
    <name type="scientific">Pyrrhoderma noxium</name>
    <dbReference type="NCBI Taxonomy" id="2282107"/>
    <lineage>
        <taxon>Eukaryota</taxon>
        <taxon>Fungi</taxon>
        <taxon>Dikarya</taxon>
        <taxon>Basidiomycota</taxon>
        <taxon>Agaricomycotina</taxon>
        <taxon>Agaricomycetes</taxon>
        <taxon>Hymenochaetales</taxon>
        <taxon>Hymenochaetaceae</taxon>
        <taxon>Pyrrhoderma</taxon>
    </lineage>
</organism>
<evidence type="ECO:0000313" key="1">
    <source>
        <dbReference type="EMBL" id="PAV19827.1"/>
    </source>
</evidence>
<sequence>MITKPLGVTASARGGLDDCIRSSKKKYITFFLFFFYSCRPDIDDNDSDHDIDELTRILNVFDTNHRRPRRREAPIQKAICARSYLGATRLFIPLRATIDTDIS</sequence>
<accession>A0A286UJQ4</accession>
<keyword evidence="2" id="KW-1185">Reference proteome</keyword>
<protein>
    <submittedName>
        <fullName evidence="1">Uncharacterized protein</fullName>
    </submittedName>
</protein>
<evidence type="ECO:0000313" key="2">
    <source>
        <dbReference type="Proteomes" id="UP000217199"/>
    </source>
</evidence>
<dbReference type="AlphaFoldDB" id="A0A286UJQ4"/>
<name>A0A286UJQ4_9AGAM</name>
<reference evidence="1 2" key="1">
    <citation type="journal article" date="2017" name="Mol. Ecol.">
        <title>Comparative and population genomic landscape of Phellinus noxius: A hypervariable fungus causing root rot in trees.</title>
        <authorList>
            <person name="Chung C.L."/>
            <person name="Lee T.J."/>
            <person name="Akiba M."/>
            <person name="Lee H.H."/>
            <person name="Kuo T.H."/>
            <person name="Liu D."/>
            <person name="Ke H.M."/>
            <person name="Yokoi T."/>
            <person name="Roa M.B."/>
            <person name="Lu M.J."/>
            <person name="Chang Y.Y."/>
            <person name="Ann P.J."/>
            <person name="Tsai J.N."/>
            <person name="Chen C.Y."/>
            <person name="Tzean S.S."/>
            <person name="Ota Y."/>
            <person name="Hattori T."/>
            <person name="Sahashi N."/>
            <person name="Liou R.F."/>
            <person name="Kikuchi T."/>
            <person name="Tsai I.J."/>
        </authorList>
    </citation>
    <scope>NUCLEOTIDE SEQUENCE [LARGE SCALE GENOMIC DNA]</scope>
    <source>
        <strain evidence="1 2">FFPRI411160</strain>
    </source>
</reference>
<dbReference type="Proteomes" id="UP000217199">
    <property type="component" value="Unassembled WGS sequence"/>
</dbReference>
<dbReference type="EMBL" id="NBII01000004">
    <property type="protein sequence ID" value="PAV19827.1"/>
    <property type="molecule type" value="Genomic_DNA"/>
</dbReference>
<gene>
    <name evidence="1" type="ORF">PNOK_0476100</name>
</gene>
<comment type="caution">
    <text evidence="1">The sequence shown here is derived from an EMBL/GenBank/DDBJ whole genome shotgun (WGS) entry which is preliminary data.</text>
</comment>